<dbReference type="InterPro" id="IPR011701">
    <property type="entry name" value="MFS"/>
</dbReference>
<dbReference type="SUPFAM" id="SSF103473">
    <property type="entry name" value="MFS general substrate transporter"/>
    <property type="match status" value="1"/>
</dbReference>
<evidence type="ECO:0000256" key="1">
    <source>
        <dbReference type="ARBA" id="ARBA00004141"/>
    </source>
</evidence>
<keyword evidence="5 7" id="KW-0472">Membrane</keyword>
<dbReference type="PRINTS" id="PR01035">
    <property type="entry name" value="TCRTETA"/>
</dbReference>
<keyword evidence="3 7" id="KW-0812">Transmembrane</keyword>
<dbReference type="PANTHER" id="PTHR23507:SF1">
    <property type="entry name" value="FI18259P1-RELATED"/>
    <property type="match status" value="1"/>
</dbReference>
<feature type="region of interest" description="Disordered" evidence="6">
    <location>
        <begin position="1"/>
        <end position="21"/>
    </location>
</feature>
<feature type="transmembrane region" description="Helical" evidence="7">
    <location>
        <begin position="207"/>
        <end position="229"/>
    </location>
</feature>
<keyword evidence="4 7" id="KW-1133">Transmembrane helix</keyword>
<dbReference type="Proteomes" id="UP001374579">
    <property type="component" value="Unassembled WGS sequence"/>
</dbReference>
<evidence type="ECO:0000256" key="5">
    <source>
        <dbReference type="ARBA" id="ARBA00023136"/>
    </source>
</evidence>
<dbReference type="InterPro" id="IPR036259">
    <property type="entry name" value="MFS_trans_sf"/>
</dbReference>
<protein>
    <recommendedName>
        <fullName evidence="10">Proton-coupled folate transporter</fullName>
    </recommendedName>
</protein>
<name>A0AAN9BDU0_9CAEN</name>
<organism evidence="8 9">
    <name type="scientific">Littorina saxatilis</name>
    <dbReference type="NCBI Taxonomy" id="31220"/>
    <lineage>
        <taxon>Eukaryota</taxon>
        <taxon>Metazoa</taxon>
        <taxon>Spiralia</taxon>
        <taxon>Lophotrochozoa</taxon>
        <taxon>Mollusca</taxon>
        <taxon>Gastropoda</taxon>
        <taxon>Caenogastropoda</taxon>
        <taxon>Littorinimorpha</taxon>
        <taxon>Littorinoidea</taxon>
        <taxon>Littorinidae</taxon>
        <taxon>Littorina</taxon>
    </lineage>
</organism>
<comment type="subcellular location">
    <subcellularLocation>
        <location evidence="2">Cell membrane</location>
    </subcellularLocation>
    <subcellularLocation>
        <location evidence="1">Membrane</location>
        <topology evidence="1">Multi-pass membrane protein</topology>
    </subcellularLocation>
</comment>
<gene>
    <name evidence="8" type="ORF">V1264_018484</name>
</gene>
<dbReference type="PANTHER" id="PTHR23507">
    <property type="entry name" value="ZGC:174356"/>
    <property type="match status" value="1"/>
</dbReference>
<reference evidence="8 9" key="1">
    <citation type="submission" date="2024-02" db="EMBL/GenBank/DDBJ databases">
        <title>Chromosome-scale genome assembly of the rough periwinkle Littorina saxatilis.</title>
        <authorList>
            <person name="De Jode A."/>
            <person name="Faria R."/>
            <person name="Formenti G."/>
            <person name="Sims Y."/>
            <person name="Smith T.P."/>
            <person name="Tracey A."/>
            <person name="Wood J.M.D."/>
            <person name="Zagrodzka Z.B."/>
            <person name="Johannesson K."/>
            <person name="Butlin R.K."/>
            <person name="Leder E.H."/>
        </authorList>
    </citation>
    <scope>NUCLEOTIDE SEQUENCE [LARGE SCALE GENOMIC DNA]</scope>
    <source>
        <strain evidence="8">Snail1</strain>
        <tissue evidence="8">Muscle</tissue>
    </source>
</reference>
<sequence>MSTTVNERSPMRQRYRPSQSSETETQRTWKWKLMSRIFKIIDSVQSYFVEVALFFFFLARHMTLPLFQEYVQTEIYKQHGLDFLSLTQNSNGTTHRGAQWNDAHHESVLVVLGLQIAEGLPAIVTVIILGALSDRTGRHRIMLWLPALGSCLYSFIYILIQYTGWSVDGLFLASAFRGLSGSMTAFLAGSSFYAINSVKPDQRTSRLAIQEFLNGGAYAVGNLMVGFWVKDAGFLRPFWFAFICSIIALLISFFLIEETTEAAAAEQQQSPRRNRSSGNCFKDLFQPMVKYFKCCQSSALVKIWLAILAFQTYAFVHIGQENTLVLYLTGQPYLYSWRNSVTGAAPWVKIGLLLSVIMAVAAIATALCTPIFQRFLSDTSIVFIGLASKAVGTLWIAVVHNETLIFFSILLLAFELLPFPMLRASVSRGIAPSQQGSLFAMMHCGESITYFLAPFVFSAIYASTLHAYSGLVFIVSFLLLSLPVAFTFGLRQMEKNSPVEYEPMGNGPEPAEIIQTSTADQTETAMLPRDLTQEPISFIALNQSQNDNFT</sequence>
<feature type="transmembrane region" description="Helical" evidence="7">
    <location>
        <begin position="108"/>
        <end position="129"/>
    </location>
</feature>
<feature type="transmembrane region" description="Helical" evidence="7">
    <location>
        <begin position="467"/>
        <end position="490"/>
    </location>
</feature>
<keyword evidence="9" id="KW-1185">Reference proteome</keyword>
<evidence type="ECO:0000256" key="3">
    <source>
        <dbReference type="ARBA" id="ARBA00022692"/>
    </source>
</evidence>
<feature type="transmembrane region" description="Helical" evidence="7">
    <location>
        <begin position="438"/>
        <end position="461"/>
    </location>
</feature>
<evidence type="ECO:0008006" key="10">
    <source>
        <dbReference type="Google" id="ProtNLM"/>
    </source>
</evidence>
<accession>A0AAN9BDU0</accession>
<evidence type="ECO:0000256" key="2">
    <source>
        <dbReference type="ARBA" id="ARBA00004236"/>
    </source>
</evidence>
<evidence type="ECO:0000313" key="9">
    <source>
        <dbReference type="Proteomes" id="UP001374579"/>
    </source>
</evidence>
<dbReference type="InterPro" id="IPR001958">
    <property type="entry name" value="Tet-R_TetA/multi-R_MdtG-like"/>
</dbReference>
<evidence type="ECO:0000256" key="7">
    <source>
        <dbReference type="SAM" id="Phobius"/>
    </source>
</evidence>
<evidence type="ECO:0000256" key="4">
    <source>
        <dbReference type="ARBA" id="ARBA00022989"/>
    </source>
</evidence>
<evidence type="ECO:0000256" key="6">
    <source>
        <dbReference type="SAM" id="MobiDB-lite"/>
    </source>
</evidence>
<feature type="transmembrane region" description="Helical" evidence="7">
    <location>
        <begin position="404"/>
        <end position="426"/>
    </location>
</feature>
<dbReference type="Gene3D" id="1.20.1250.20">
    <property type="entry name" value="MFS general substrate transporter like domains"/>
    <property type="match status" value="1"/>
</dbReference>
<dbReference type="Pfam" id="PF07690">
    <property type="entry name" value="MFS_1"/>
    <property type="match status" value="1"/>
</dbReference>
<feature type="transmembrane region" description="Helical" evidence="7">
    <location>
        <begin position="347"/>
        <end position="368"/>
    </location>
</feature>
<dbReference type="GO" id="GO:0016020">
    <property type="term" value="C:membrane"/>
    <property type="evidence" value="ECO:0007669"/>
    <property type="project" value="UniProtKB-SubCell"/>
</dbReference>
<feature type="transmembrane region" description="Helical" evidence="7">
    <location>
        <begin position="141"/>
        <end position="160"/>
    </location>
</feature>
<proteinExistence type="predicted"/>
<feature type="transmembrane region" description="Helical" evidence="7">
    <location>
        <begin position="172"/>
        <end position="195"/>
    </location>
</feature>
<feature type="transmembrane region" description="Helical" evidence="7">
    <location>
        <begin position="37"/>
        <end position="59"/>
    </location>
</feature>
<dbReference type="AlphaFoldDB" id="A0AAN9BDU0"/>
<feature type="transmembrane region" description="Helical" evidence="7">
    <location>
        <begin position="299"/>
        <end position="318"/>
    </location>
</feature>
<dbReference type="GO" id="GO:0022857">
    <property type="term" value="F:transmembrane transporter activity"/>
    <property type="evidence" value="ECO:0007669"/>
    <property type="project" value="InterPro"/>
</dbReference>
<comment type="caution">
    <text evidence="8">The sequence shown here is derived from an EMBL/GenBank/DDBJ whole genome shotgun (WGS) entry which is preliminary data.</text>
</comment>
<feature type="transmembrane region" description="Helical" evidence="7">
    <location>
        <begin position="235"/>
        <end position="256"/>
    </location>
</feature>
<evidence type="ECO:0000313" key="8">
    <source>
        <dbReference type="EMBL" id="KAK7103617.1"/>
    </source>
</evidence>
<feature type="transmembrane region" description="Helical" evidence="7">
    <location>
        <begin position="380"/>
        <end position="398"/>
    </location>
</feature>
<dbReference type="EMBL" id="JBAMIC010000008">
    <property type="protein sequence ID" value="KAK7103617.1"/>
    <property type="molecule type" value="Genomic_DNA"/>
</dbReference>